<evidence type="ECO:0000259" key="6">
    <source>
        <dbReference type="PROSITE" id="PS51157"/>
    </source>
</evidence>
<evidence type="ECO:0000313" key="7">
    <source>
        <dbReference type="EMBL" id="AOW06943.1"/>
    </source>
</evidence>
<dbReference type="PANTHER" id="PTHR13513:SF9">
    <property type="entry name" value="E3 UBIQUITIN-PROTEIN LIGASE UBR7-RELATED"/>
    <property type="match status" value="1"/>
</dbReference>
<dbReference type="Pfam" id="PF02207">
    <property type="entry name" value="zf-UBR"/>
    <property type="match status" value="1"/>
</dbReference>
<evidence type="ECO:0000256" key="5">
    <source>
        <dbReference type="SAM" id="MobiDB-lite"/>
    </source>
</evidence>
<dbReference type="VEuPathDB" id="FungiDB:YALI1_F14009g"/>
<dbReference type="Proteomes" id="UP000182444">
    <property type="component" value="Chromosome 1F"/>
</dbReference>
<evidence type="ECO:0000256" key="1">
    <source>
        <dbReference type="ARBA" id="ARBA00022723"/>
    </source>
</evidence>
<dbReference type="eggNOG" id="KOG2752">
    <property type="taxonomic scope" value="Eukaryota"/>
</dbReference>
<dbReference type="InterPro" id="IPR047506">
    <property type="entry name" value="UBR7-like_UBR-box"/>
</dbReference>
<dbReference type="AlphaFoldDB" id="A0A1H6PRU1"/>
<proteinExistence type="predicted"/>
<dbReference type="InterPro" id="IPR003126">
    <property type="entry name" value="Znf_UBR"/>
</dbReference>
<dbReference type="InterPro" id="IPR013083">
    <property type="entry name" value="Znf_RING/FYVE/PHD"/>
</dbReference>
<evidence type="ECO:0000256" key="2">
    <source>
        <dbReference type="ARBA" id="ARBA00022771"/>
    </source>
</evidence>
<dbReference type="GO" id="GO:0008270">
    <property type="term" value="F:zinc ion binding"/>
    <property type="evidence" value="ECO:0007669"/>
    <property type="project" value="UniProtKB-KW"/>
</dbReference>
<dbReference type="OrthoDB" id="5795902at2759"/>
<keyword evidence="2" id="KW-0863">Zinc-finger</keyword>
<evidence type="ECO:0000256" key="3">
    <source>
        <dbReference type="ARBA" id="ARBA00022833"/>
    </source>
</evidence>
<dbReference type="InterPro" id="IPR011011">
    <property type="entry name" value="Znf_FYVE_PHD"/>
</dbReference>
<dbReference type="RefSeq" id="XP_505242.1">
    <property type="nucleotide sequence ID" value="XM_505242.1"/>
</dbReference>
<dbReference type="EMBL" id="CP017558">
    <property type="protein sequence ID" value="AOW06943.1"/>
    <property type="molecule type" value="Genomic_DNA"/>
</dbReference>
<organism evidence="7 9">
    <name type="scientific">Yarrowia lipolytica</name>
    <name type="common">Candida lipolytica</name>
    <dbReference type="NCBI Taxonomy" id="4952"/>
    <lineage>
        <taxon>Eukaryota</taxon>
        <taxon>Fungi</taxon>
        <taxon>Dikarya</taxon>
        <taxon>Ascomycota</taxon>
        <taxon>Saccharomycotina</taxon>
        <taxon>Dipodascomycetes</taxon>
        <taxon>Dipodascales</taxon>
        <taxon>Dipodascales incertae sedis</taxon>
        <taxon>Yarrowia</taxon>
    </lineage>
</organism>
<dbReference type="PROSITE" id="PS51157">
    <property type="entry name" value="ZF_UBR"/>
    <property type="match status" value="1"/>
</dbReference>
<dbReference type="GO" id="GO:0005737">
    <property type="term" value="C:cytoplasm"/>
    <property type="evidence" value="ECO:0007669"/>
    <property type="project" value="TreeGrafter"/>
</dbReference>
<dbReference type="OMA" id="GAMVYNH"/>
<dbReference type="Gene3D" id="3.30.40.10">
    <property type="entry name" value="Zinc/RING finger domain, C3HC4 (zinc finger)"/>
    <property type="match status" value="1"/>
</dbReference>
<keyword evidence="1" id="KW-0479">Metal-binding</keyword>
<dbReference type="InterPro" id="IPR040204">
    <property type="entry name" value="UBR7"/>
</dbReference>
<gene>
    <name evidence="8" type="ORF">B0I71DRAFT_26571</name>
    <name evidence="7" type="ORF">YALI1_F14009g</name>
</gene>
<dbReference type="Proteomes" id="UP000256601">
    <property type="component" value="Unassembled WGS sequence"/>
</dbReference>
<feature type="zinc finger region" description="UBR-type" evidence="4">
    <location>
        <begin position="35"/>
        <end position="107"/>
    </location>
</feature>
<feature type="domain" description="UBR-type" evidence="6">
    <location>
        <begin position="35"/>
        <end position="107"/>
    </location>
</feature>
<dbReference type="GO" id="GO:0061630">
    <property type="term" value="F:ubiquitin protein ligase activity"/>
    <property type="evidence" value="ECO:0007669"/>
    <property type="project" value="InterPro"/>
</dbReference>
<dbReference type="SMART" id="SM00396">
    <property type="entry name" value="ZnF_UBR1"/>
    <property type="match status" value="1"/>
</dbReference>
<evidence type="ECO:0000256" key="4">
    <source>
        <dbReference type="PROSITE-ProRule" id="PRU00508"/>
    </source>
</evidence>
<dbReference type="KEGG" id="yli:2909007"/>
<sequence length="410" mass="45729">MSEANDTDTVTAGEFLERQAQLERDAKEAMPYDPSECTFYTQPARQLLFTCLTCSKKSGAPSVICYGCSIQCHSSHDLVELFTKRNMTCDCGTDRMKSFGGCNLRKNFANLDEACDTNKYNHNFDGRFCFCDKPYNEETDIMYQCLMPGCGEDWYHDVCIGVPSKRTHPEGVNVFDSLTEIEHHEEVLPDDHEFVCYKCVEEVPRLKAIWDLPGVVKMRLEPRLEPKATSGAKVSDTADLETKSSETCVVKTESASTAVAGSESTSDETDNVKKEKRNADEANALASHPSSKKLFSSDKPCNMFLSSNFRKIVCECKDPKIFGLTLTYPFLAEEEQVYEPPPDDDAGSSLLDAGTSALHNIPRQQAIDGMAAYNQIKDKLSAFFKPFAEGGKVVTDRDVTGFFEEMKKKS</sequence>
<accession>A0A1H6PRU1</accession>
<keyword evidence="3" id="KW-0862">Zinc</keyword>
<evidence type="ECO:0000313" key="10">
    <source>
        <dbReference type="Proteomes" id="UP000256601"/>
    </source>
</evidence>
<dbReference type="CDD" id="cd19677">
    <property type="entry name" value="UBR-box_UBR7"/>
    <property type="match status" value="1"/>
</dbReference>
<dbReference type="GeneID" id="2909007"/>
<feature type="region of interest" description="Disordered" evidence="5">
    <location>
        <begin position="253"/>
        <end position="295"/>
    </location>
</feature>
<protein>
    <submittedName>
        <fullName evidence="8">Putative zinc finger in N-recognin-domain-containing protein</fullName>
    </submittedName>
</protein>
<name>A0A1H6PRU1_YARLL</name>
<evidence type="ECO:0000313" key="9">
    <source>
        <dbReference type="Proteomes" id="UP000182444"/>
    </source>
</evidence>
<dbReference type="VEuPathDB" id="FungiDB:YALI0_F10285g"/>
<dbReference type="SUPFAM" id="SSF57903">
    <property type="entry name" value="FYVE/PHD zinc finger"/>
    <property type="match status" value="1"/>
</dbReference>
<feature type="compositionally biased region" description="Polar residues" evidence="5">
    <location>
        <begin position="253"/>
        <end position="264"/>
    </location>
</feature>
<feature type="compositionally biased region" description="Basic and acidic residues" evidence="5">
    <location>
        <begin position="270"/>
        <end position="280"/>
    </location>
</feature>
<evidence type="ECO:0000313" key="8">
    <source>
        <dbReference type="EMBL" id="RDW22552.1"/>
    </source>
</evidence>
<reference evidence="7 9" key="1">
    <citation type="journal article" date="2016" name="PLoS ONE">
        <title>Sequence Assembly of Yarrowia lipolytica Strain W29/CLIB89 Shows Transposable Element Diversity.</title>
        <authorList>
            <person name="Magnan C."/>
            <person name="Yu J."/>
            <person name="Chang I."/>
            <person name="Jahn E."/>
            <person name="Kanomata Y."/>
            <person name="Wu J."/>
            <person name="Zeller M."/>
            <person name="Oakes M."/>
            <person name="Baldi P."/>
            <person name="Sandmeyer S."/>
        </authorList>
    </citation>
    <scope>NUCLEOTIDE SEQUENCE [LARGE SCALE GENOMIC DNA]</scope>
    <source>
        <strain evidence="7">CLIB89</strain>
        <strain evidence="9">CLIB89(W29)</strain>
    </source>
</reference>
<reference evidence="8 10" key="2">
    <citation type="submission" date="2018-07" db="EMBL/GenBank/DDBJ databases">
        <title>Draft Genome Assemblies for Five Robust Yarrowia lipolytica Strains Exhibiting High Lipid Production and Pentose Sugar Utilization and Sugar Alcohol Secretion from Undetoxified Lignocellulosic Biomass Hydrolysates.</title>
        <authorList>
            <consortium name="DOE Joint Genome Institute"/>
            <person name="Walker C."/>
            <person name="Ryu S."/>
            <person name="Na H."/>
            <person name="Zane M."/>
            <person name="LaButti K."/>
            <person name="Lipzen A."/>
            <person name="Haridas S."/>
            <person name="Barry K."/>
            <person name="Grigoriev I.V."/>
            <person name="Quarterman J."/>
            <person name="Slininger P."/>
            <person name="Dien B."/>
            <person name="Trinh C.T."/>
        </authorList>
    </citation>
    <scope>NUCLEOTIDE SEQUENCE [LARGE SCALE GENOMIC DNA]</scope>
    <source>
        <strain evidence="8 10">YB392</strain>
    </source>
</reference>
<dbReference type="PANTHER" id="PTHR13513">
    <property type="entry name" value="E3 UBIQUITIN-PROTEIN LIGASE UBR7"/>
    <property type="match status" value="1"/>
</dbReference>
<dbReference type="EMBL" id="KZ859220">
    <property type="protein sequence ID" value="RDW22552.1"/>
    <property type="molecule type" value="Genomic_DNA"/>
</dbReference>